<dbReference type="AlphaFoldDB" id="A0AAD7T451"/>
<accession>A0AAD7T451</accession>
<feature type="region of interest" description="Disordered" evidence="1">
    <location>
        <begin position="58"/>
        <end position="77"/>
    </location>
</feature>
<dbReference type="EMBL" id="JAINUG010000017">
    <property type="protein sequence ID" value="KAJ8413106.1"/>
    <property type="molecule type" value="Genomic_DNA"/>
</dbReference>
<evidence type="ECO:0000256" key="1">
    <source>
        <dbReference type="SAM" id="MobiDB-lite"/>
    </source>
</evidence>
<gene>
    <name evidence="2" type="ORF">AAFF_G00106880</name>
</gene>
<evidence type="ECO:0000313" key="3">
    <source>
        <dbReference type="Proteomes" id="UP001221898"/>
    </source>
</evidence>
<sequence length="77" mass="8445">MQTALAGGDPRDTGAITPSGQIKLTFIGRLAQRTLCWPGTRRSRLLVSGPAYQPPRRLLSHRVPPEPLVQGLGWESR</sequence>
<keyword evidence="3" id="KW-1185">Reference proteome</keyword>
<dbReference type="Proteomes" id="UP001221898">
    <property type="component" value="Unassembled WGS sequence"/>
</dbReference>
<name>A0AAD7T451_9TELE</name>
<evidence type="ECO:0000313" key="2">
    <source>
        <dbReference type="EMBL" id="KAJ8413106.1"/>
    </source>
</evidence>
<proteinExistence type="predicted"/>
<comment type="caution">
    <text evidence="2">The sequence shown here is derived from an EMBL/GenBank/DDBJ whole genome shotgun (WGS) entry which is preliminary data.</text>
</comment>
<reference evidence="2" key="1">
    <citation type="journal article" date="2023" name="Science">
        <title>Genome structures resolve the early diversification of teleost fishes.</title>
        <authorList>
            <person name="Parey E."/>
            <person name="Louis A."/>
            <person name="Montfort J."/>
            <person name="Bouchez O."/>
            <person name="Roques C."/>
            <person name="Iampietro C."/>
            <person name="Lluch J."/>
            <person name="Castinel A."/>
            <person name="Donnadieu C."/>
            <person name="Desvignes T."/>
            <person name="Floi Bucao C."/>
            <person name="Jouanno E."/>
            <person name="Wen M."/>
            <person name="Mejri S."/>
            <person name="Dirks R."/>
            <person name="Jansen H."/>
            <person name="Henkel C."/>
            <person name="Chen W.J."/>
            <person name="Zahm M."/>
            <person name="Cabau C."/>
            <person name="Klopp C."/>
            <person name="Thompson A.W."/>
            <person name="Robinson-Rechavi M."/>
            <person name="Braasch I."/>
            <person name="Lecointre G."/>
            <person name="Bobe J."/>
            <person name="Postlethwait J.H."/>
            <person name="Berthelot C."/>
            <person name="Roest Crollius H."/>
            <person name="Guiguen Y."/>
        </authorList>
    </citation>
    <scope>NUCLEOTIDE SEQUENCE</scope>
    <source>
        <strain evidence="2">NC1722</strain>
    </source>
</reference>
<protein>
    <submittedName>
        <fullName evidence="2">Uncharacterized protein</fullName>
    </submittedName>
</protein>
<organism evidence="2 3">
    <name type="scientific">Aldrovandia affinis</name>
    <dbReference type="NCBI Taxonomy" id="143900"/>
    <lineage>
        <taxon>Eukaryota</taxon>
        <taxon>Metazoa</taxon>
        <taxon>Chordata</taxon>
        <taxon>Craniata</taxon>
        <taxon>Vertebrata</taxon>
        <taxon>Euteleostomi</taxon>
        <taxon>Actinopterygii</taxon>
        <taxon>Neopterygii</taxon>
        <taxon>Teleostei</taxon>
        <taxon>Notacanthiformes</taxon>
        <taxon>Halosauridae</taxon>
        <taxon>Aldrovandia</taxon>
    </lineage>
</organism>